<dbReference type="GO" id="GO:0005525">
    <property type="term" value="F:GTP binding"/>
    <property type="evidence" value="ECO:0007669"/>
    <property type="project" value="UniProtKB-KW"/>
</dbReference>
<comment type="similarity">
    <text evidence="1">Belongs to the TRAFAC class OBG-HflX-like GTPase superfamily. OBG GTPase family.</text>
</comment>
<evidence type="ECO:0000313" key="8">
    <source>
        <dbReference type="EMBL" id="KAJ6645000.1"/>
    </source>
</evidence>
<evidence type="ECO:0000259" key="5">
    <source>
        <dbReference type="PROSITE" id="PS51208"/>
    </source>
</evidence>
<dbReference type="SUPFAM" id="SSF52266">
    <property type="entry name" value="SGNH hydrolase"/>
    <property type="match status" value="1"/>
</dbReference>
<evidence type="ECO:0000313" key="9">
    <source>
        <dbReference type="Proteomes" id="UP001151699"/>
    </source>
</evidence>
<dbReference type="InterPro" id="IPR006169">
    <property type="entry name" value="GTP1_OBG_dom"/>
</dbReference>
<dbReference type="HAMAP" id="MF_01454">
    <property type="entry name" value="GTPase_Obg"/>
    <property type="match status" value="1"/>
</dbReference>
<feature type="domain" description="Obg" evidence="7">
    <location>
        <begin position="265"/>
        <end position="433"/>
    </location>
</feature>
<reference evidence="8" key="1">
    <citation type="submission" date="2022-07" db="EMBL/GenBank/DDBJ databases">
        <authorList>
            <person name="Trinca V."/>
            <person name="Uliana J.V.C."/>
            <person name="Torres T.T."/>
            <person name="Ward R.J."/>
            <person name="Monesi N."/>
        </authorList>
    </citation>
    <scope>NUCLEOTIDE SEQUENCE</scope>
    <source>
        <strain evidence="8">HSMRA1968</strain>
        <tissue evidence="8">Whole embryos</tissue>
    </source>
</reference>
<dbReference type="InterPro" id="IPR047272">
    <property type="entry name" value="S49_SppA_C"/>
</dbReference>
<evidence type="ECO:0000259" key="7">
    <source>
        <dbReference type="PROSITE" id="PS51883"/>
    </source>
</evidence>
<dbReference type="Gene3D" id="3.90.226.10">
    <property type="entry name" value="2-enoyl-CoA Hydratase, Chain A, domain 1"/>
    <property type="match status" value="1"/>
</dbReference>
<dbReference type="GO" id="GO:0006508">
    <property type="term" value="P:proteolysis"/>
    <property type="evidence" value="ECO:0007669"/>
    <property type="project" value="InterPro"/>
</dbReference>
<gene>
    <name evidence="8" type="primary">obg</name>
    <name evidence="8" type="ORF">Bhyg_00198</name>
</gene>
<dbReference type="SUPFAM" id="SSF52096">
    <property type="entry name" value="ClpP/crotonase"/>
    <property type="match status" value="1"/>
</dbReference>
<dbReference type="Pfam" id="PF01018">
    <property type="entry name" value="GTP1_OBG"/>
    <property type="match status" value="1"/>
</dbReference>
<dbReference type="SUPFAM" id="SSF52540">
    <property type="entry name" value="P-loop containing nucleoside triphosphate hydrolases"/>
    <property type="match status" value="1"/>
</dbReference>
<evidence type="ECO:0000256" key="4">
    <source>
        <dbReference type="ARBA" id="ARBA00023134"/>
    </source>
</evidence>
<dbReference type="Pfam" id="PF01343">
    <property type="entry name" value="Peptidase_S49"/>
    <property type="match status" value="1"/>
</dbReference>
<dbReference type="GO" id="GO:0003924">
    <property type="term" value="F:GTPase activity"/>
    <property type="evidence" value="ECO:0007669"/>
    <property type="project" value="InterPro"/>
</dbReference>
<dbReference type="InterPro" id="IPR005546">
    <property type="entry name" value="Autotransporte_beta"/>
</dbReference>
<dbReference type="GO" id="GO:0008233">
    <property type="term" value="F:peptidase activity"/>
    <property type="evidence" value="ECO:0007669"/>
    <property type="project" value="InterPro"/>
</dbReference>
<dbReference type="CDD" id="cd01898">
    <property type="entry name" value="Obg"/>
    <property type="match status" value="1"/>
</dbReference>
<dbReference type="CDD" id="cd07023">
    <property type="entry name" value="S49_Sppa_N_C"/>
    <property type="match status" value="1"/>
</dbReference>
<dbReference type="Gene3D" id="2.40.128.130">
    <property type="entry name" value="Autotransporter beta-domain"/>
    <property type="match status" value="1"/>
</dbReference>
<comment type="caution">
    <text evidence="8">The sequence shown here is derived from an EMBL/GenBank/DDBJ whole genome shotgun (WGS) entry which is preliminary data.</text>
</comment>
<feature type="domain" description="OBG-type G" evidence="6">
    <location>
        <begin position="434"/>
        <end position="514"/>
    </location>
</feature>
<dbReference type="AlphaFoldDB" id="A0A9Q0N7C6"/>
<dbReference type="InterPro" id="IPR029045">
    <property type="entry name" value="ClpP/crotonase-like_dom_sf"/>
</dbReference>
<dbReference type="SMART" id="SM00869">
    <property type="entry name" value="Autotransporter"/>
    <property type="match status" value="1"/>
</dbReference>
<dbReference type="InterPro" id="IPR006073">
    <property type="entry name" value="GTP-bd"/>
</dbReference>
<dbReference type="Proteomes" id="UP001151699">
    <property type="component" value="Chromosome A"/>
</dbReference>
<accession>A0A9Q0N7C6</accession>
<dbReference type="GO" id="GO:0042254">
    <property type="term" value="P:ribosome biogenesis"/>
    <property type="evidence" value="ECO:0007669"/>
    <property type="project" value="UniProtKB-UniRule"/>
</dbReference>
<evidence type="ECO:0000256" key="2">
    <source>
        <dbReference type="ARBA" id="ARBA00022517"/>
    </source>
</evidence>
<keyword evidence="3" id="KW-0547">Nucleotide-binding</keyword>
<keyword evidence="2" id="KW-0690">Ribosome biogenesis</keyword>
<dbReference type="Pfam" id="PF03797">
    <property type="entry name" value="Autotransporter"/>
    <property type="match status" value="1"/>
</dbReference>
<dbReference type="InterPro" id="IPR014100">
    <property type="entry name" value="GTP-bd_Obg/CgtA"/>
</dbReference>
<organism evidence="8 9">
    <name type="scientific">Pseudolycoriella hygida</name>
    <dbReference type="NCBI Taxonomy" id="35572"/>
    <lineage>
        <taxon>Eukaryota</taxon>
        <taxon>Metazoa</taxon>
        <taxon>Ecdysozoa</taxon>
        <taxon>Arthropoda</taxon>
        <taxon>Hexapoda</taxon>
        <taxon>Insecta</taxon>
        <taxon>Pterygota</taxon>
        <taxon>Neoptera</taxon>
        <taxon>Endopterygota</taxon>
        <taxon>Diptera</taxon>
        <taxon>Nematocera</taxon>
        <taxon>Sciaroidea</taxon>
        <taxon>Sciaridae</taxon>
        <taxon>Pseudolycoriella</taxon>
    </lineage>
</organism>
<dbReference type="NCBIfam" id="NF008956">
    <property type="entry name" value="PRK12299.1"/>
    <property type="match status" value="1"/>
</dbReference>
<dbReference type="SUPFAM" id="SSF103515">
    <property type="entry name" value="Autotransporter"/>
    <property type="match status" value="1"/>
</dbReference>
<dbReference type="Gene3D" id="2.70.210.12">
    <property type="entry name" value="GTP1/OBG domain"/>
    <property type="match status" value="1"/>
</dbReference>
<feature type="domain" description="Autotransporter" evidence="5">
    <location>
        <begin position="727"/>
        <end position="1021"/>
    </location>
</feature>
<dbReference type="InterPro" id="IPR031167">
    <property type="entry name" value="G_OBG"/>
</dbReference>
<dbReference type="InterPro" id="IPR006074">
    <property type="entry name" value="GTP1-OBG_CS"/>
</dbReference>
<dbReference type="PROSITE" id="PS00905">
    <property type="entry name" value="GTP1_OBG"/>
    <property type="match status" value="1"/>
</dbReference>
<dbReference type="PROSITE" id="PS51710">
    <property type="entry name" value="G_OBG"/>
    <property type="match status" value="1"/>
</dbReference>
<dbReference type="Gene3D" id="3.40.50.300">
    <property type="entry name" value="P-loop containing nucleotide triphosphate hydrolases"/>
    <property type="match status" value="1"/>
</dbReference>
<dbReference type="InterPro" id="IPR036726">
    <property type="entry name" value="GTP1_OBG_dom_sf"/>
</dbReference>
<dbReference type="GO" id="GO:0000287">
    <property type="term" value="F:magnesium ion binding"/>
    <property type="evidence" value="ECO:0007669"/>
    <property type="project" value="InterPro"/>
</dbReference>
<evidence type="ECO:0000256" key="1">
    <source>
        <dbReference type="ARBA" id="ARBA00007699"/>
    </source>
</evidence>
<sequence>MNSKVSNNNSIAGTGFEKAISKRQDSKIAQLFSMLPIIGSKKPQTVAILRLSGIIGKISTLKSGLTIENLNDLIEKTFKTKNLVAVCLTINSPGGSPVQSELIAKRIRSLSLEKKIPIYSFIEDVAASGGYWLACIGDKIYASKSSIIGSIGVISAGFGFQDAIAKLGIERRVYTEGKNKAILDPFQPIQPEDVRIIKKLQKQIHEHFIDYVKERRIGKLTQEDNILFSGEFWAGQTAVDFGLIDGIDDIYSFIKQNYYNATVKNMSVKQSWIKKSLGNGGDGAVSFRREKYIDSGGPDGGDGGKGGSIIFTSNSHLNTLVNFRYKQHFKAQNGENGKGSNKSGKSRESIILQVPVGTQIFLGNVDSGSIDSESSNFLLYDFTEDQQNFEILKGGKGGLGNSHFKSSTNQAPRQRTKGEIGEEMWVDLRLKLLSDVGLVGLPNVGKSTFLAATTAAKPKIADYPFTTLSPNLGVVYVDSEEFVIADIPGLIEGASQGHGLGDRFLKHIERSRQLDDMFENYENRGRKIDSHSLVLMYMGPNDADPLYYALGYDFFLDNGEYDNLPDMLQNKELNATNFPWTMRNLENIKTNVADFIKDISDAGARYVVVLNHFNEYYRQGQFGDKSVQEDMQKKKIRQEVSNLLNKAIADSINESSPGLNVIYADYARLVQEISENPTAYLSSDDIAGTYRNWGVFDNTAHPTEAAHKITAQYIASVIEAPSRISLVREVPISVGLKALQTMHSTSYDAVLHPPSEFYTADIGGDYIHNNTKLNGPKQLDIKKADTGLQLNGAKSSMNFKENHGKADIKEYLVSINGTCKFDNPIFIYAGLGAGQIRYDIKRSIALGTSTREEKGKPSGVHYLGTIGIGYNWTDETKLSVVPFFNVNYQQVSLKSYKEVGDLRSTTMEFKIPKRKSLITEIGATIAKDYQVQDNLTLTPSLTVSYGYECVDSMKKEAKAKVSDMPKDFSVPTYKIDKSNFMISGEFRARTATYVSYGIRGNVQLNKHIKQYGAGLFAGVSF</sequence>
<dbReference type="PANTHER" id="PTHR11702:SF31">
    <property type="entry name" value="MITOCHONDRIAL RIBOSOME-ASSOCIATED GTPASE 2"/>
    <property type="match status" value="1"/>
</dbReference>
<dbReference type="InterPro" id="IPR002142">
    <property type="entry name" value="Peptidase_S49"/>
</dbReference>
<dbReference type="InterPro" id="IPR036709">
    <property type="entry name" value="Autotransporte_beta_dom_sf"/>
</dbReference>
<keyword evidence="4" id="KW-0342">GTP-binding</keyword>
<dbReference type="InterPro" id="IPR045086">
    <property type="entry name" value="OBG_GTPase"/>
</dbReference>
<dbReference type="PROSITE" id="PS51208">
    <property type="entry name" value="AUTOTRANSPORTER"/>
    <property type="match status" value="1"/>
</dbReference>
<dbReference type="PANTHER" id="PTHR11702">
    <property type="entry name" value="DEVELOPMENTALLY REGULATED GTP-BINDING PROTEIN-RELATED"/>
    <property type="match status" value="1"/>
</dbReference>
<dbReference type="FunFam" id="2.70.210.12:FF:000001">
    <property type="entry name" value="GTPase Obg"/>
    <property type="match status" value="1"/>
</dbReference>
<proteinExistence type="inferred from homology"/>
<dbReference type="EMBL" id="WJQU01000001">
    <property type="protein sequence ID" value="KAJ6645000.1"/>
    <property type="molecule type" value="Genomic_DNA"/>
</dbReference>
<dbReference type="PRINTS" id="PR00326">
    <property type="entry name" value="GTP1OBG"/>
</dbReference>
<dbReference type="Pfam" id="PF01926">
    <property type="entry name" value="MMR_HSR1"/>
    <property type="match status" value="1"/>
</dbReference>
<evidence type="ECO:0000256" key="3">
    <source>
        <dbReference type="ARBA" id="ARBA00022741"/>
    </source>
</evidence>
<dbReference type="InterPro" id="IPR027417">
    <property type="entry name" value="P-loop_NTPase"/>
</dbReference>
<name>A0A9Q0N7C6_9DIPT</name>
<keyword evidence="9" id="KW-1185">Reference proteome</keyword>
<protein>
    <submittedName>
        <fullName evidence="8">GTPase Obg</fullName>
    </submittedName>
</protein>
<dbReference type="Gene3D" id="6.20.330.10">
    <property type="match status" value="1"/>
</dbReference>
<dbReference type="NCBIfam" id="TIGR02729">
    <property type="entry name" value="Obg_CgtA"/>
    <property type="match status" value="1"/>
</dbReference>
<dbReference type="OrthoDB" id="284461at2759"/>
<dbReference type="SUPFAM" id="SSF82051">
    <property type="entry name" value="Obg GTP-binding protein N-terminal domain"/>
    <property type="match status" value="1"/>
</dbReference>
<dbReference type="PROSITE" id="PS51883">
    <property type="entry name" value="OBG"/>
    <property type="match status" value="1"/>
</dbReference>
<evidence type="ECO:0000259" key="6">
    <source>
        <dbReference type="PROSITE" id="PS51710"/>
    </source>
</evidence>